<protein>
    <recommendedName>
        <fullName evidence="4">EML-like second beta-propeller domain-containing protein</fullName>
    </recommendedName>
</protein>
<feature type="non-terminal residue" evidence="5">
    <location>
        <position position="1"/>
    </location>
</feature>
<dbReference type="InterPro" id="IPR055442">
    <property type="entry name" value="Beta-prop_EML-like_2nd"/>
</dbReference>
<gene>
    <name evidence="5" type="primary">ORF84768</name>
</gene>
<dbReference type="InterPro" id="IPR015943">
    <property type="entry name" value="WD40/YVTN_repeat-like_dom_sf"/>
</dbReference>
<feature type="domain" description="EML-like second beta-propeller" evidence="4">
    <location>
        <begin position="1"/>
        <end position="264"/>
    </location>
</feature>
<evidence type="ECO:0000259" key="4">
    <source>
        <dbReference type="Pfam" id="PF23414"/>
    </source>
</evidence>
<dbReference type="PANTHER" id="PTHR13720">
    <property type="entry name" value="WD-40 REPEAT PROTEIN"/>
    <property type="match status" value="1"/>
</dbReference>
<accession>A0A0B6ZYV3</accession>
<name>A0A0B6ZYV3_9EUPU</name>
<keyword evidence="1 3" id="KW-0853">WD repeat</keyword>
<dbReference type="InterPro" id="IPR050630">
    <property type="entry name" value="WD_repeat_EMAP"/>
</dbReference>
<dbReference type="FunFam" id="2.130.10.10:FF:000044">
    <property type="entry name" value="echinoderm microtubule-associated protein-like 6 isoform X1"/>
    <property type="match status" value="1"/>
</dbReference>
<dbReference type="Gene3D" id="2.130.10.10">
    <property type="entry name" value="YVTN repeat-like/Quinoprotein amine dehydrogenase"/>
    <property type="match status" value="1"/>
</dbReference>
<reference evidence="5" key="1">
    <citation type="submission" date="2014-12" db="EMBL/GenBank/DDBJ databases">
        <title>Insight into the proteome of Arion vulgaris.</title>
        <authorList>
            <person name="Aradska J."/>
            <person name="Bulat T."/>
            <person name="Smidak R."/>
            <person name="Sarate P."/>
            <person name="Gangsoo J."/>
            <person name="Sialana F."/>
            <person name="Bilban M."/>
            <person name="Lubec G."/>
        </authorList>
    </citation>
    <scope>NUCLEOTIDE SEQUENCE</scope>
    <source>
        <tissue evidence="5">Skin</tissue>
    </source>
</reference>
<evidence type="ECO:0000256" key="1">
    <source>
        <dbReference type="ARBA" id="ARBA00022574"/>
    </source>
</evidence>
<dbReference type="PROSITE" id="PS50082">
    <property type="entry name" value="WD_REPEATS_2"/>
    <property type="match status" value="2"/>
</dbReference>
<feature type="repeat" description="WD" evidence="3">
    <location>
        <begin position="230"/>
        <end position="264"/>
    </location>
</feature>
<dbReference type="Pfam" id="PF23414">
    <property type="entry name" value="Beta-prop_EML_2"/>
    <property type="match status" value="1"/>
</dbReference>
<dbReference type="AlphaFoldDB" id="A0A0B6ZYV3"/>
<dbReference type="PANTHER" id="PTHR13720:SF33">
    <property type="entry name" value="HELP DOMAIN-CONTAINING PROTEIN"/>
    <property type="match status" value="1"/>
</dbReference>
<dbReference type="PROSITE" id="PS50294">
    <property type="entry name" value="WD_REPEATS_REGION"/>
    <property type="match status" value="1"/>
</dbReference>
<dbReference type="EMBL" id="HACG01026111">
    <property type="protein sequence ID" value="CEK72976.1"/>
    <property type="molecule type" value="Transcribed_RNA"/>
</dbReference>
<dbReference type="SUPFAM" id="SSF50978">
    <property type="entry name" value="WD40 repeat-like"/>
    <property type="match status" value="1"/>
</dbReference>
<sequence>GLAIHPKKPIFVTGSDDQTIRLWSMTNFEMLSKAALTQQIRACAFDPEGQQIAVGLTDGSFMVLRARDLSELINIKDRKEVCHELKFSPCGKFLAVGSNDGFVDVYAVDQRYKKLGTCTGSSSFITHLDWSQGSKHIQVNNGKGERLVFRLQNFKQVTGEEELTSIHWATFTSVLGPEVNGIWGKYTDTNDVNAADANFEAGVVVTGDDFGMVKLYKFPSLKKGAKFRKYVGHSAHVTNVRFSNDKFRVISTGGADHAIFQWKLLSHGVGDDDLPDHHTAYIDSDSEE</sequence>
<evidence type="ECO:0000256" key="3">
    <source>
        <dbReference type="PROSITE-ProRule" id="PRU00221"/>
    </source>
</evidence>
<evidence type="ECO:0000313" key="5">
    <source>
        <dbReference type="EMBL" id="CEK72976.1"/>
    </source>
</evidence>
<feature type="non-terminal residue" evidence="5">
    <location>
        <position position="288"/>
    </location>
</feature>
<evidence type="ECO:0000256" key="2">
    <source>
        <dbReference type="ARBA" id="ARBA00022737"/>
    </source>
</evidence>
<dbReference type="SMART" id="SM00320">
    <property type="entry name" value="WD40"/>
    <property type="match status" value="3"/>
</dbReference>
<proteinExistence type="predicted"/>
<dbReference type="InterPro" id="IPR036322">
    <property type="entry name" value="WD40_repeat_dom_sf"/>
</dbReference>
<dbReference type="InterPro" id="IPR001680">
    <property type="entry name" value="WD40_rpt"/>
</dbReference>
<keyword evidence="2" id="KW-0677">Repeat</keyword>
<feature type="repeat" description="WD" evidence="3">
    <location>
        <begin position="1"/>
        <end position="33"/>
    </location>
</feature>
<dbReference type="GO" id="GO:0008017">
    <property type="term" value="F:microtubule binding"/>
    <property type="evidence" value="ECO:0007669"/>
    <property type="project" value="TreeGrafter"/>
</dbReference>
<organism evidence="5">
    <name type="scientific">Arion vulgaris</name>
    <dbReference type="NCBI Taxonomy" id="1028688"/>
    <lineage>
        <taxon>Eukaryota</taxon>
        <taxon>Metazoa</taxon>
        <taxon>Spiralia</taxon>
        <taxon>Lophotrochozoa</taxon>
        <taxon>Mollusca</taxon>
        <taxon>Gastropoda</taxon>
        <taxon>Heterobranchia</taxon>
        <taxon>Euthyneura</taxon>
        <taxon>Panpulmonata</taxon>
        <taxon>Eupulmonata</taxon>
        <taxon>Stylommatophora</taxon>
        <taxon>Helicina</taxon>
        <taxon>Arionoidea</taxon>
        <taxon>Arionidae</taxon>
        <taxon>Arion</taxon>
    </lineage>
</organism>